<gene>
    <name evidence="1" type="ORF">EGYM00392_LOCUS7861</name>
</gene>
<organism evidence="1">
    <name type="scientific">Eutreptiella gymnastica</name>
    <dbReference type="NCBI Taxonomy" id="73025"/>
    <lineage>
        <taxon>Eukaryota</taxon>
        <taxon>Discoba</taxon>
        <taxon>Euglenozoa</taxon>
        <taxon>Euglenida</taxon>
        <taxon>Spirocuta</taxon>
        <taxon>Euglenophyceae</taxon>
        <taxon>Eutreptiales</taxon>
        <taxon>Eutreptiaceae</taxon>
        <taxon>Eutreptiella</taxon>
    </lineage>
</organism>
<proteinExistence type="predicted"/>
<protein>
    <submittedName>
        <fullName evidence="1">Uncharacterized protein</fullName>
    </submittedName>
</protein>
<name>A0A7S1I031_9EUGL</name>
<dbReference type="EMBL" id="HBGA01020316">
    <property type="protein sequence ID" value="CAD8996798.1"/>
    <property type="molecule type" value="Transcribed_RNA"/>
</dbReference>
<sequence>MEEPNRSQMPIVAVRGSCPCHRTPGQKSLSFKLNWFRSTSGLFARQLRQHGGNVGEFKQVATKVVTQSCLNKHLLDLTIVQMGGGVEGDDHHSLTCPHGASL</sequence>
<reference evidence="1" key="1">
    <citation type="submission" date="2021-01" db="EMBL/GenBank/DDBJ databases">
        <authorList>
            <person name="Corre E."/>
            <person name="Pelletier E."/>
            <person name="Niang G."/>
            <person name="Scheremetjew M."/>
            <person name="Finn R."/>
            <person name="Kale V."/>
            <person name="Holt S."/>
            <person name="Cochrane G."/>
            <person name="Meng A."/>
            <person name="Brown T."/>
            <person name="Cohen L."/>
        </authorList>
    </citation>
    <scope>NUCLEOTIDE SEQUENCE</scope>
    <source>
        <strain evidence="1">NIES-381</strain>
    </source>
</reference>
<evidence type="ECO:0000313" key="1">
    <source>
        <dbReference type="EMBL" id="CAD8996798.1"/>
    </source>
</evidence>
<accession>A0A7S1I031</accession>
<dbReference type="AlphaFoldDB" id="A0A7S1I031"/>